<feature type="region of interest" description="Disordered" evidence="1">
    <location>
        <begin position="367"/>
        <end position="403"/>
    </location>
</feature>
<feature type="transmembrane region" description="Helical" evidence="2">
    <location>
        <begin position="220"/>
        <end position="238"/>
    </location>
</feature>
<protein>
    <submittedName>
        <fullName evidence="3">DgyrCDS8619</fullName>
    </submittedName>
</protein>
<dbReference type="EMBL" id="CAJFCJ010000012">
    <property type="protein sequence ID" value="CAD5120038.1"/>
    <property type="molecule type" value="Genomic_DNA"/>
</dbReference>
<evidence type="ECO:0000256" key="2">
    <source>
        <dbReference type="SAM" id="Phobius"/>
    </source>
</evidence>
<name>A0A7I8VVQ2_9ANNE</name>
<feature type="region of interest" description="Disordered" evidence="1">
    <location>
        <begin position="186"/>
        <end position="207"/>
    </location>
</feature>
<feature type="compositionally biased region" description="Basic and acidic residues" evidence="1">
    <location>
        <begin position="7"/>
        <end position="43"/>
    </location>
</feature>
<evidence type="ECO:0000256" key="1">
    <source>
        <dbReference type="SAM" id="MobiDB-lite"/>
    </source>
</evidence>
<gene>
    <name evidence="3" type="ORF">DGYR_LOCUS8196</name>
</gene>
<reference evidence="3 4" key="1">
    <citation type="submission" date="2020-08" db="EMBL/GenBank/DDBJ databases">
        <authorList>
            <person name="Hejnol A."/>
        </authorList>
    </citation>
    <scope>NUCLEOTIDE SEQUENCE [LARGE SCALE GENOMIC DNA]</scope>
</reference>
<feature type="region of interest" description="Disordered" evidence="1">
    <location>
        <begin position="121"/>
        <end position="170"/>
    </location>
</feature>
<dbReference type="AlphaFoldDB" id="A0A7I8VVQ2"/>
<organism evidence="3 4">
    <name type="scientific">Dimorphilus gyrociliatus</name>
    <dbReference type="NCBI Taxonomy" id="2664684"/>
    <lineage>
        <taxon>Eukaryota</taxon>
        <taxon>Metazoa</taxon>
        <taxon>Spiralia</taxon>
        <taxon>Lophotrochozoa</taxon>
        <taxon>Annelida</taxon>
        <taxon>Polychaeta</taxon>
        <taxon>Polychaeta incertae sedis</taxon>
        <taxon>Dinophilidae</taxon>
        <taxon>Dimorphilus</taxon>
    </lineage>
</organism>
<evidence type="ECO:0000313" key="4">
    <source>
        <dbReference type="Proteomes" id="UP000549394"/>
    </source>
</evidence>
<feature type="region of interest" description="Disordered" evidence="1">
    <location>
        <begin position="1"/>
        <end position="90"/>
    </location>
</feature>
<feature type="compositionally biased region" description="Basic and acidic residues" evidence="1">
    <location>
        <begin position="62"/>
        <end position="84"/>
    </location>
</feature>
<dbReference type="Proteomes" id="UP000549394">
    <property type="component" value="Unassembled WGS sequence"/>
</dbReference>
<feature type="compositionally biased region" description="Polar residues" evidence="1">
    <location>
        <begin position="381"/>
        <end position="396"/>
    </location>
</feature>
<feature type="compositionally biased region" description="Polar residues" evidence="1">
    <location>
        <begin position="49"/>
        <end position="61"/>
    </location>
</feature>
<feature type="compositionally biased region" description="Polar residues" evidence="1">
    <location>
        <begin position="121"/>
        <end position="141"/>
    </location>
</feature>
<comment type="caution">
    <text evidence="3">The sequence shown here is derived from an EMBL/GenBank/DDBJ whole genome shotgun (WGS) entry which is preliminary data.</text>
</comment>
<keyword evidence="2" id="KW-1133">Transmembrane helix</keyword>
<keyword evidence="2" id="KW-0812">Transmembrane</keyword>
<keyword evidence="4" id="KW-1185">Reference proteome</keyword>
<feature type="compositionally biased region" description="Low complexity" evidence="1">
    <location>
        <begin position="367"/>
        <end position="378"/>
    </location>
</feature>
<accession>A0A7I8VVQ2</accession>
<keyword evidence="2" id="KW-0472">Membrane</keyword>
<evidence type="ECO:0000313" key="3">
    <source>
        <dbReference type="EMBL" id="CAD5120038.1"/>
    </source>
</evidence>
<sequence>MTSADSVDAKVKEEISAVDRDTSDDHPSLHDLEKVVENYENNHHFGSGEISQLEQSYSRPDSLQESHRESILRDETSTFRDSRAESFPPVPDFIHMETINSPEQNIETSVQQQSYTVNTRASIESPCTSKHSSTKELNNTLESERRLQEEATYEANNNEKAEAEKKRHSGLYDGYTQDIIEQNTLELGPDMPRGETEDSSPEATKKSNAHNFSCKRLCCGFIVIFIGIAIGLGVSLGLKESKSKKESSTSPQKSKQGIFIFNGNATIQGEFGLSYDTTKDQKFIAEFCGLVEGIESKNYRNVKCQVTDITKGSAIVSFLLQIISSHNDGAKFGKTLENVLKEEFKESNMNRVSFAITFVEIKNIQTSKKPNTTPTTKSIPMATSSHTTSLTENTPARTKPMISVNPTSLMSTEQTTQKKSEFTFRIESLSRNLTEVIPLRNSSFFEHMKALAEKIPKFK</sequence>
<proteinExistence type="predicted"/>